<evidence type="ECO:0000313" key="3">
    <source>
        <dbReference type="EMBL" id="KAG0660650.1"/>
    </source>
</evidence>
<feature type="compositionally biased region" description="Low complexity" evidence="2">
    <location>
        <begin position="532"/>
        <end position="548"/>
    </location>
</feature>
<dbReference type="AlphaFoldDB" id="A0A9P7B670"/>
<feature type="compositionally biased region" description="Polar residues" evidence="2">
    <location>
        <begin position="555"/>
        <end position="568"/>
    </location>
</feature>
<sequence>MPRQATGYKQRSRKLFRQTKLELDSMIERYLNPSSNLVELGRQLVKRCTQPFYTFVGFAHKQHAFRTQVNNYEAQLEQLRTKVQAALKADHPPSTRLRAVAKILRDDYKFEKWAGNFGWTAWATETLQGRKAYKDAEAASAAAQVYAEGLITTAQLENIAASITDTPAVRRRCGSYGTWVKGLMQVISCDVLGLTRGRQTQKGWIRNNALINEKSQGQADALHQWLQNRQIQFSLGRYEELLQAQDYDQVEAWLSWLRQFHKHVREKSNKDGVPAAASFIREYKDEKLEEEVRKMLPRVAAGPLALSQAGSANSSDDTRPQRCNFGPQDVPSGANLSAAQHSHGVPQQQIMPFAAHNHYNIQQQHMGPPFVTSHPYSIQEEQQLYNSQRSQPLAAYHPHDCQRQQMAVHFGADNPYGQMYPLVQFQGQNLQPFQDIAMGKLRKAPRSSSVSTSSPSTESDLTPSTSHSPPTPTTTTAITASPSHTSTSRGSAPIPLRSAAHLNAPVGLSETVVAALDGVAGGSTSTSPRGLTAAAWPPSASTSSPSSPRLYRTRIASTSTIASQDQETLSTMSTSSGSGSALSKLRSRLELDQAAREEAATRATTTTKLRKRSSRRPVSAAEEADHLGESTAARDESVVVVVEAGAHEAHDPPDIPLEHPVPESMNPDSIQAQPISHEPSSPAPVQLPEEAFAPVSDPPPPPDLDFHLEPNRPPPSAPRSLSSSATSLLFAPVRLGWRVTTAPARITYRLAAFGVGVVGSGISLGQKVAQLGLETATEAGNSLGNAVARKTATSNGEVGGPKGKGGDSRQTALLRLRDTVSPARIALAALQVSLGMVLASVLVARALVELTVTRTQHLSE</sequence>
<accession>A0A9P7B670</accession>
<organism evidence="3 4">
    <name type="scientific">Rhodotorula mucilaginosa</name>
    <name type="common">Yeast</name>
    <name type="synonym">Rhodotorula rubra</name>
    <dbReference type="NCBI Taxonomy" id="5537"/>
    <lineage>
        <taxon>Eukaryota</taxon>
        <taxon>Fungi</taxon>
        <taxon>Dikarya</taxon>
        <taxon>Basidiomycota</taxon>
        <taxon>Pucciniomycotina</taxon>
        <taxon>Microbotryomycetes</taxon>
        <taxon>Sporidiobolales</taxon>
        <taxon>Sporidiobolaceae</taxon>
        <taxon>Rhodotorula</taxon>
    </lineage>
</organism>
<evidence type="ECO:0000256" key="1">
    <source>
        <dbReference type="SAM" id="Coils"/>
    </source>
</evidence>
<feature type="region of interest" description="Disordered" evidence="2">
    <location>
        <begin position="522"/>
        <end position="722"/>
    </location>
</feature>
<feature type="compositionally biased region" description="Polar residues" evidence="2">
    <location>
        <begin position="334"/>
        <end position="345"/>
    </location>
</feature>
<protein>
    <submittedName>
        <fullName evidence="3">Uncharacterized protein</fullName>
    </submittedName>
</protein>
<feature type="region of interest" description="Disordered" evidence="2">
    <location>
        <begin position="440"/>
        <end position="494"/>
    </location>
</feature>
<dbReference type="Proteomes" id="UP000777482">
    <property type="component" value="Unassembled WGS sequence"/>
</dbReference>
<evidence type="ECO:0000256" key="2">
    <source>
        <dbReference type="SAM" id="MobiDB-lite"/>
    </source>
</evidence>
<reference evidence="3 4" key="1">
    <citation type="submission" date="2020-11" db="EMBL/GenBank/DDBJ databases">
        <title>Kefir isolates.</title>
        <authorList>
            <person name="Marcisauskas S."/>
            <person name="Kim Y."/>
            <person name="Blasche S."/>
        </authorList>
    </citation>
    <scope>NUCLEOTIDE SEQUENCE [LARGE SCALE GENOMIC DNA]</scope>
    <source>
        <strain evidence="3 4">KR</strain>
    </source>
</reference>
<feature type="compositionally biased region" description="Basic and acidic residues" evidence="2">
    <location>
        <begin position="645"/>
        <end position="661"/>
    </location>
</feature>
<name>A0A9P7B670_RHOMI</name>
<keyword evidence="4" id="KW-1185">Reference proteome</keyword>
<feature type="compositionally biased region" description="Basic and acidic residues" evidence="2">
    <location>
        <begin position="587"/>
        <end position="600"/>
    </location>
</feature>
<gene>
    <name evidence="3" type="ORF">C6P46_004513</name>
</gene>
<dbReference type="EMBL" id="PUHQ01000042">
    <property type="protein sequence ID" value="KAG0660650.1"/>
    <property type="molecule type" value="Genomic_DNA"/>
</dbReference>
<feature type="compositionally biased region" description="Basic and acidic residues" evidence="2">
    <location>
        <begin position="623"/>
        <end position="637"/>
    </location>
</feature>
<evidence type="ECO:0000313" key="4">
    <source>
        <dbReference type="Proteomes" id="UP000777482"/>
    </source>
</evidence>
<feature type="compositionally biased region" description="Low complexity" evidence="2">
    <location>
        <begin position="569"/>
        <end position="584"/>
    </location>
</feature>
<feature type="compositionally biased region" description="Low complexity" evidence="2">
    <location>
        <begin position="447"/>
        <end position="488"/>
    </location>
</feature>
<feature type="coiled-coil region" evidence="1">
    <location>
        <begin position="62"/>
        <end position="89"/>
    </location>
</feature>
<feature type="region of interest" description="Disordered" evidence="2">
    <location>
        <begin position="306"/>
        <end position="345"/>
    </location>
</feature>
<dbReference type="OrthoDB" id="10574918at2759"/>
<proteinExistence type="predicted"/>
<comment type="caution">
    <text evidence="3">The sequence shown here is derived from an EMBL/GenBank/DDBJ whole genome shotgun (WGS) entry which is preliminary data.</text>
</comment>
<keyword evidence="1" id="KW-0175">Coiled coil</keyword>